<organism evidence="2 3">
    <name type="scientific">Methylobacterium komagatae</name>
    <dbReference type="NCBI Taxonomy" id="374425"/>
    <lineage>
        <taxon>Bacteria</taxon>
        <taxon>Pseudomonadati</taxon>
        <taxon>Pseudomonadota</taxon>
        <taxon>Alphaproteobacteria</taxon>
        <taxon>Hyphomicrobiales</taxon>
        <taxon>Methylobacteriaceae</taxon>
        <taxon>Methylobacterium</taxon>
    </lineage>
</organism>
<feature type="transmembrane region" description="Helical" evidence="1">
    <location>
        <begin position="149"/>
        <end position="171"/>
    </location>
</feature>
<keyword evidence="1" id="KW-1133">Transmembrane helix</keyword>
<accession>A0ABW2BMD9</accession>
<proteinExistence type="predicted"/>
<feature type="transmembrane region" description="Helical" evidence="1">
    <location>
        <begin position="90"/>
        <end position="109"/>
    </location>
</feature>
<keyword evidence="1" id="KW-0472">Membrane</keyword>
<feature type="transmembrane region" description="Helical" evidence="1">
    <location>
        <begin position="6"/>
        <end position="25"/>
    </location>
</feature>
<keyword evidence="1" id="KW-0812">Transmembrane</keyword>
<dbReference type="Pfam" id="PF10688">
    <property type="entry name" value="Imp-YgjV"/>
    <property type="match status" value="1"/>
</dbReference>
<dbReference type="Proteomes" id="UP001596292">
    <property type="component" value="Unassembled WGS sequence"/>
</dbReference>
<comment type="caution">
    <text evidence="2">The sequence shown here is derived from an EMBL/GenBank/DDBJ whole genome shotgun (WGS) entry which is preliminary data.</text>
</comment>
<gene>
    <name evidence="2" type="ORF">ACFQE0_15995</name>
</gene>
<sequence length="182" mass="18857">MSVFESTIAVAGQVDVLGALGLCLGFASGAVRGRERILYVSAACATCFGLDYLRLGASTGAAMCALSVLQGLASARFGGAARRPAWFGPFFAASAMAVLALTVATWSGWPSAFAGIGALCAIRARFQADAEAMRWNFVGASLAWAGHNILVASPFALACDLVTLAGLFLALRRSERRRTAMA</sequence>
<reference evidence="3" key="1">
    <citation type="journal article" date="2019" name="Int. J. Syst. Evol. Microbiol.">
        <title>The Global Catalogue of Microorganisms (GCM) 10K type strain sequencing project: providing services to taxonomists for standard genome sequencing and annotation.</title>
        <authorList>
            <consortium name="The Broad Institute Genomics Platform"/>
            <consortium name="The Broad Institute Genome Sequencing Center for Infectious Disease"/>
            <person name="Wu L."/>
            <person name="Ma J."/>
        </authorList>
    </citation>
    <scope>NUCLEOTIDE SEQUENCE [LARGE SCALE GENOMIC DNA]</scope>
    <source>
        <strain evidence="3">CCUG 48316</strain>
    </source>
</reference>
<evidence type="ECO:0000313" key="2">
    <source>
        <dbReference type="EMBL" id="MFC6790984.1"/>
    </source>
</evidence>
<evidence type="ECO:0000313" key="3">
    <source>
        <dbReference type="Proteomes" id="UP001596292"/>
    </source>
</evidence>
<name>A0ABW2BMD9_9HYPH</name>
<evidence type="ECO:0000256" key="1">
    <source>
        <dbReference type="SAM" id="Phobius"/>
    </source>
</evidence>
<dbReference type="RefSeq" id="WP_378971376.1">
    <property type="nucleotide sequence ID" value="NZ_JBHSWN010000001.1"/>
</dbReference>
<dbReference type="InterPro" id="IPR019629">
    <property type="entry name" value="Uncharacterised_HI1736/YgjV"/>
</dbReference>
<dbReference type="EMBL" id="JBHSWN010000001">
    <property type="protein sequence ID" value="MFC6790984.1"/>
    <property type="molecule type" value="Genomic_DNA"/>
</dbReference>
<protein>
    <submittedName>
        <fullName evidence="2">YgjV family protein</fullName>
    </submittedName>
</protein>
<keyword evidence="3" id="KW-1185">Reference proteome</keyword>